<accession>A0A0R3SGB7</accession>
<keyword evidence="2" id="KW-0732">Signal</keyword>
<dbReference type="Proteomes" id="UP000274504">
    <property type="component" value="Unassembled WGS sequence"/>
</dbReference>
<proteinExistence type="predicted"/>
<evidence type="ECO:0000313" key="6">
    <source>
        <dbReference type="Proteomes" id="UP000321570"/>
    </source>
</evidence>
<dbReference type="AlphaFoldDB" id="A0A0R3SGB7"/>
<reference evidence="7" key="1">
    <citation type="submission" date="2017-02" db="UniProtKB">
        <authorList>
            <consortium name="WormBaseParasite"/>
        </authorList>
    </citation>
    <scope>IDENTIFICATION</scope>
</reference>
<organism evidence="7">
    <name type="scientific">Hymenolepis diminuta</name>
    <name type="common">Rat tapeworm</name>
    <dbReference type="NCBI Taxonomy" id="6216"/>
    <lineage>
        <taxon>Eukaryota</taxon>
        <taxon>Metazoa</taxon>
        <taxon>Spiralia</taxon>
        <taxon>Lophotrochozoa</taxon>
        <taxon>Platyhelminthes</taxon>
        <taxon>Cestoda</taxon>
        <taxon>Eucestoda</taxon>
        <taxon>Cyclophyllidea</taxon>
        <taxon>Hymenolepididae</taxon>
        <taxon>Hymenolepis</taxon>
    </lineage>
</organism>
<keyword evidence="6" id="KW-1185">Reference proteome</keyword>
<dbReference type="EMBL" id="CABIJS010000688">
    <property type="protein sequence ID" value="VUZ55130.1"/>
    <property type="molecule type" value="Genomic_DNA"/>
</dbReference>
<feature type="region of interest" description="Disordered" evidence="1">
    <location>
        <begin position="36"/>
        <end position="143"/>
    </location>
</feature>
<name>A0A0R3SGB7_HYMDI</name>
<feature type="signal peptide" evidence="2">
    <location>
        <begin position="1"/>
        <end position="22"/>
    </location>
</feature>
<evidence type="ECO:0000313" key="3">
    <source>
        <dbReference type="EMBL" id="VDL41119.1"/>
    </source>
</evidence>
<gene>
    <name evidence="3" type="ORF">HDID_LOCUS3933</name>
    <name evidence="4" type="ORF">WMSIL1_LOCUS13046</name>
</gene>
<dbReference type="EMBL" id="UYSG01001328">
    <property type="protein sequence ID" value="VDL41119.1"/>
    <property type="molecule type" value="Genomic_DNA"/>
</dbReference>
<evidence type="ECO:0000256" key="1">
    <source>
        <dbReference type="SAM" id="MobiDB-lite"/>
    </source>
</evidence>
<feature type="compositionally biased region" description="Acidic residues" evidence="1">
    <location>
        <begin position="102"/>
        <end position="114"/>
    </location>
</feature>
<reference evidence="3 5" key="2">
    <citation type="submission" date="2018-11" db="EMBL/GenBank/DDBJ databases">
        <authorList>
            <consortium name="Pathogen Informatics"/>
        </authorList>
    </citation>
    <scope>NUCLEOTIDE SEQUENCE [LARGE SCALE GENOMIC DNA]</scope>
</reference>
<dbReference type="WBParaSite" id="HDID_0000393501-mRNA-1">
    <property type="protein sequence ID" value="HDID_0000393501-mRNA-1"/>
    <property type="gene ID" value="HDID_0000393501"/>
</dbReference>
<dbReference type="Proteomes" id="UP000321570">
    <property type="component" value="Unassembled WGS sequence"/>
</dbReference>
<protein>
    <submittedName>
        <fullName evidence="7">Btz domain-containing protein</fullName>
    </submittedName>
</protein>
<feature type="region of interest" description="Disordered" evidence="1">
    <location>
        <begin position="169"/>
        <end position="198"/>
    </location>
</feature>
<evidence type="ECO:0000313" key="7">
    <source>
        <dbReference type="WBParaSite" id="HDID_0000393501-mRNA-1"/>
    </source>
</evidence>
<evidence type="ECO:0000313" key="5">
    <source>
        <dbReference type="Proteomes" id="UP000274504"/>
    </source>
</evidence>
<reference evidence="4 6" key="3">
    <citation type="submission" date="2019-07" db="EMBL/GenBank/DDBJ databases">
        <authorList>
            <person name="Jastrzebski P J."/>
            <person name="Paukszto L."/>
            <person name="Jastrzebski P J."/>
        </authorList>
    </citation>
    <scope>NUCLEOTIDE SEQUENCE [LARGE SCALE GENOMIC DNA]</scope>
    <source>
        <strain evidence="4 6">WMS-il1</strain>
    </source>
</reference>
<feature type="chain" id="PRO_5044546524" evidence="2">
    <location>
        <begin position="23"/>
        <end position="198"/>
    </location>
</feature>
<sequence>MKFTRFCIVTIFLSLLALSLHAKPLNTTNDKEESAIIDRIEQKRGPKTMNAGSRGTMDELEDERISRRPRRKDGDMDRPEDDKDRRRRPVREDKRWRKYPDEPDSDTDDDDERSESEFPRKKNGRRLRPGDDEDYPRHGRYRYHRYRPDRYYRRYDYDDDYDDDYWKRSWRRGRRPPYPPRRYHRKNSVEDDDDDDDD</sequence>
<feature type="compositionally biased region" description="Basic residues" evidence="1">
    <location>
        <begin position="169"/>
        <end position="186"/>
    </location>
</feature>
<feature type="compositionally biased region" description="Basic and acidic residues" evidence="1">
    <location>
        <begin position="72"/>
        <end position="101"/>
    </location>
</feature>
<evidence type="ECO:0000313" key="4">
    <source>
        <dbReference type="EMBL" id="VUZ55130.1"/>
    </source>
</evidence>
<evidence type="ECO:0000256" key="2">
    <source>
        <dbReference type="SAM" id="SignalP"/>
    </source>
</evidence>